<keyword evidence="2" id="KW-1185">Reference proteome</keyword>
<reference evidence="1 2" key="1">
    <citation type="submission" date="2017-09" db="EMBL/GenBank/DDBJ databases">
        <title>Comparative genomics of rhizobia isolated from Phaseolus vulgaris in China.</title>
        <authorList>
            <person name="Tong W."/>
        </authorList>
    </citation>
    <scope>NUCLEOTIDE SEQUENCE [LARGE SCALE GENOMIC DNA]</scope>
    <source>
        <strain evidence="1 2">L101</strain>
    </source>
</reference>
<organism evidence="1 2">
    <name type="scientific">Rhizobium sophoriradicis</name>
    <dbReference type="NCBI Taxonomy" id="1535245"/>
    <lineage>
        <taxon>Bacteria</taxon>
        <taxon>Pseudomonadati</taxon>
        <taxon>Pseudomonadota</taxon>
        <taxon>Alphaproteobacteria</taxon>
        <taxon>Hyphomicrobiales</taxon>
        <taxon>Rhizobiaceae</taxon>
        <taxon>Rhizobium/Agrobacterium group</taxon>
        <taxon>Rhizobium</taxon>
    </lineage>
</organism>
<protein>
    <submittedName>
        <fullName evidence="1">Uncharacterized protein</fullName>
    </submittedName>
</protein>
<proteinExistence type="predicted"/>
<gene>
    <name evidence="1" type="ORF">CPT34_24795</name>
</gene>
<evidence type="ECO:0000313" key="1">
    <source>
        <dbReference type="EMBL" id="PCK78494.1"/>
    </source>
</evidence>
<dbReference type="AlphaFoldDB" id="A0A2A5KN71"/>
<name>A0A2A5KN71_9HYPH</name>
<comment type="caution">
    <text evidence="1">The sequence shown here is derived from an EMBL/GenBank/DDBJ whole genome shotgun (WGS) entry which is preliminary data.</text>
</comment>
<dbReference type="Proteomes" id="UP000218807">
    <property type="component" value="Unassembled WGS sequence"/>
</dbReference>
<evidence type="ECO:0000313" key="2">
    <source>
        <dbReference type="Proteomes" id="UP000218807"/>
    </source>
</evidence>
<sequence length="344" mass="39304">MHGKELGVHRIERIAGDLLALLKAANATFFVSRVEKKYLLVTKMFDSIFDSGENAGISWHHYNVRPLRLLLTFKLSYLIEETTARAFWKCILEPKETRAREGLVEVCNDLLENITFLPDEGSRKVLGGALEWARDHPEAIQIHVDRKIARQGHFPNLVAFTNLLRGLEELAKRFKRSVARITHDQQSEFETTLKMYHDILSTASDEEIRWAGETYSFQAVKGSTFETKEDNLSAGIQVADVILWLYYQHHKGKPLPPGCSALLQYVFSNGWEADFSFAGVEASYLQQYRPMLEGPIAPEVLQRGQELVRQFEQARLSSMAQYEADGLPPFMRERNSLIQSPEKS</sequence>
<dbReference type="EMBL" id="NXDM01000027">
    <property type="protein sequence ID" value="PCK78494.1"/>
    <property type="molecule type" value="Genomic_DNA"/>
</dbReference>
<accession>A0A2A5KN71</accession>